<accession>A0A1F4Q2D9</accession>
<dbReference type="AlphaFoldDB" id="A0A1F4Q2D9"/>
<evidence type="ECO:0000313" key="1">
    <source>
        <dbReference type="EMBL" id="OGB90108.1"/>
    </source>
</evidence>
<proteinExistence type="predicted"/>
<name>A0A1F4Q2D9_UNCSA</name>
<sequence>MKCPLCGKEFEFSREVCSNCPLHAGGCDLIKCPNCGYEFPKGSKLVDFFAKLFKPRRKRK</sequence>
<comment type="caution">
    <text evidence="1">The sequence shown here is derived from an EMBL/GenBank/DDBJ whole genome shotgun (WGS) entry which is preliminary data.</text>
</comment>
<evidence type="ECO:0000313" key="2">
    <source>
        <dbReference type="Proteomes" id="UP000178724"/>
    </source>
</evidence>
<dbReference type="EMBL" id="METM01000015">
    <property type="protein sequence ID" value="OGB90108.1"/>
    <property type="molecule type" value="Genomic_DNA"/>
</dbReference>
<protein>
    <submittedName>
        <fullName evidence="1">Uncharacterized protein</fullName>
    </submittedName>
</protein>
<dbReference type="Proteomes" id="UP000178724">
    <property type="component" value="Unassembled WGS sequence"/>
</dbReference>
<organism evidence="1 2">
    <name type="scientific">candidate division WOR-1 bacterium RIFCSPHIGHO2_01_FULL_53_15</name>
    <dbReference type="NCBI Taxonomy" id="1802564"/>
    <lineage>
        <taxon>Bacteria</taxon>
        <taxon>Bacillati</taxon>
        <taxon>Saganbacteria</taxon>
    </lineage>
</organism>
<gene>
    <name evidence="1" type="ORF">A2625_04775</name>
</gene>
<reference evidence="1 2" key="1">
    <citation type="journal article" date="2016" name="Nat. Commun.">
        <title>Thousands of microbial genomes shed light on interconnected biogeochemical processes in an aquifer system.</title>
        <authorList>
            <person name="Anantharaman K."/>
            <person name="Brown C.T."/>
            <person name="Hug L.A."/>
            <person name="Sharon I."/>
            <person name="Castelle C.J."/>
            <person name="Probst A.J."/>
            <person name="Thomas B.C."/>
            <person name="Singh A."/>
            <person name="Wilkins M.J."/>
            <person name="Karaoz U."/>
            <person name="Brodie E.L."/>
            <person name="Williams K.H."/>
            <person name="Hubbard S.S."/>
            <person name="Banfield J.F."/>
        </authorList>
    </citation>
    <scope>NUCLEOTIDE SEQUENCE [LARGE SCALE GENOMIC DNA]</scope>
</reference>